<reference evidence="3" key="1">
    <citation type="journal article" date="2016" name="Nature">
        <title>Genome evolution in the allotetraploid frog Xenopus laevis.</title>
        <authorList>
            <person name="Session A.M."/>
            <person name="Uno Y."/>
            <person name="Kwon T."/>
            <person name="Chapman J.A."/>
            <person name="Toyoda A."/>
            <person name="Takahashi S."/>
            <person name="Fukui A."/>
            <person name="Hikosaka A."/>
            <person name="Suzuki A."/>
            <person name="Kondo M."/>
            <person name="van Heeringen S.J."/>
            <person name="Quigley I."/>
            <person name="Heinz S."/>
            <person name="Ogino H."/>
            <person name="Ochi H."/>
            <person name="Hellsten U."/>
            <person name="Lyons J.B."/>
            <person name="Simakov O."/>
            <person name="Putnam N."/>
            <person name="Stites J."/>
            <person name="Kuroki Y."/>
            <person name="Tanaka T."/>
            <person name="Michiue T."/>
            <person name="Watanabe M."/>
            <person name="Bogdanovic O."/>
            <person name="Lister R."/>
            <person name="Georgiou G."/>
            <person name="Paranjpe S.S."/>
            <person name="van Kruijsbergen I."/>
            <person name="Shu S."/>
            <person name="Carlson J."/>
            <person name="Kinoshita T."/>
            <person name="Ohta Y."/>
            <person name="Mawaribuchi S."/>
            <person name="Jenkins J."/>
            <person name="Grimwood J."/>
            <person name="Schmutz J."/>
            <person name="Mitros T."/>
            <person name="Mozaffari S.V."/>
            <person name="Suzuki Y."/>
            <person name="Haramoto Y."/>
            <person name="Yamamoto T.S."/>
            <person name="Takagi C."/>
            <person name="Heald R."/>
            <person name="Miller K."/>
            <person name="Haudenschild C."/>
            <person name="Kitzman J."/>
            <person name="Nakayama T."/>
            <person name="Izutsu Y."/>
            <person name="Robert J."/>
            <person name="Fortriede J."/>
            <person name="Burns K."/>
            <person name="Lotay V."/>
            <person name="Karimi K."/>
            <person name="Yasuoka Y."/>
            <person name="Dichmann D.S."/>
            <person name="Flajnik M.F."/>
            <person name="Houston D.W."/>
            <person name="Shendure J."/>
            <person name="DuPasquier L."/>
            <person name="Vize P.D."/>
            <person name="Zorn A.M."/>
            <person name="Ito M."/>
            <person name="Marcotte E.M."/>
            <person name="Wallingford J.B."/>
            <person name="Ito Y."/>
            <person name="Asashima M."/>
            <person name="Ueno N."/>
            <person name="Matsuda Y."/>
            <person name="Veenstra G.J."/>
            <person name="Fujiyama A."/>
            <person name="Harland R.M."/>
            <person name="Taira M."/>
            <person name="Rokhsar D.S."/>
        </authorList>
    </citation>
    <scope>NUCLEOTIDE SEQUENCE [LARGE SCALE GENOMIC DNA]</scope>
    <source>
        <strain evidence="3">J</strain>
    </source>
</reference>
<evidence type="ECO:0000256" key="1">
    <source>
        <dbReference type="SAM" id="MobiDB-lite"/>
    </source>
</evidence>
<name>A0A974HWJ0_XENLA</name>
<sequence length="68" mass="7697">MFLRLHIDLSSINGRQKNPAGDEENPPDKTLKKGKDKKEKKREKSESEKSSEESKESSSSESEESESD</sequence>
<dbReference type="AlphaFoldDB" id="A0A974HWJ0"/>
<evidence type="ECO:0000313" key="3">
    <source>
        <dbReference type="Proteomes" id="UP000694892"/>
    </source>
</evidence>
<feature type="compositionally biased region" description="Basic and acidic residues" evidence="1">
    <location>
        <begin position="26"/>
        <end position="58"/>
    </location>
</feature>
<gene>
    <name evidence="2" type="ORF">XELAEV_18015593mg</name>
</gene>
<dbReference type="EMBL" id="CM004469">
    <property type="protein sequence ID" value="OCT92536.1"/>
    <property type="molecule type" value="Genomic_DNA"/>
</dbReference>
<organism evidence="2 3">
    <name type="scientific">Xenopus laevis</name>
    <name type="common">African clawed frog</name>
    <dbReference type="NCBI Taxonomy" id="8355"/>
    <lineage>
        <taxon>Eukaryota</taxon>
        <taxon>Metazoa</taxon>
        <taxon>Chordata</taxon>
        <taxon>Craniata</taxon>
        <taxon>Vertebrata</taxon>
        <taxon>Euteleostomi</taxon>
        <taxon>Amphibia</taxon>
        <taxon>Batrachia</taxon>
        <taxon>Anura</taxon>
        <taxon>Pipoidea</taxon>
        <taxon>Pipidae</taxon>
        <taxon>Xenopodinae</taxon>
        <taxon>Xenopus</taxon>
        <taxon>Xenopus</taxon>
    </lineage>
</organism>
<feature type="region of interest" description="Disordered" evidence="1">
    <location>
        <begin position="1"/>
        <end position="68"/>
    </location>
</feature>
<dbReference type="Proteomes" id="UP000694892">
    <property type="component" value="Chromosome 2S"/>
</dbReference>
<accession>A0A974HWJ0</accession>
<protein>
    <submittedName>
        <fullName evidence="2">Uncharacterized protein</fullName>
    </submittedName>
</protein>
<proteinExistence type="predicted"/>
<evidence type="ECO:0000313" key="2">
    <source>
        <dbReference type="EMBL" id="OCT92536.1"/>
    </source>
</evidence>